<evidence type="ECO:0000256" key="1">
    <source>
        <dbReference type="ARBA" id="ARBA00022967"/>
    </source>
</evidence>
<evidence type="ECO:0000313" key="5">
    <source>
        <dbReference type="Proteomes" id="UP000014480"/>
    </source>
</evidence>
<dbReference type="PANTHER" id="PTHR43520:SF32">
    <property type="entry name" value="COPPER RESISTANCE P-TYPE ATPASE (EUROFUNG)"/>
    <property type="match status" value="1"/>
</dbReference>
<dbReference type="GO" id="GO:0043682">
    <property type="term" value="F:P-type divalent copper transporter activity"/>
    <property type="evidence" value="ECO:0007669"/>
    <property type="project" value="TreeGrafter"/>
</dbReference>
<dbReference type="PRINTS" id="PR00119">
    <property type="entry name" value="CATATPASE"/>
</dbReference>
<proteinExistence type="predicted"/>
<dbReference type="GO" id="GO:0005507">
    <property type="term" value="F:copper ion binding"/>
    <property type="evidence" value="ECO:0007669"/>
    <property type="project" value="TreeGrafter"/>
</dbReference>
<feature type="region of interest" description="Disordered" evidence="2">
    <location>
        <begin position="208"/>
        <end position="228"/>
    </location>
</feature>
<evidence type="ECO:0000313" key="4">
    <source>
        <dbReference type="EMBL" id="TDZ25289.1"/>
    </source>
</evidence>
<dbReference type="SUPFAM" id="SSF56784">
    <property type="entry name" value="HAD-like"/>
    <property type="match status" value="1"/>
</dbReference>
<organism evidence="4 5">
    <name type="scientific">Colletotrichum orbiculare (strain 104-T / ATCC 96160 / CBS 514.97 / LARS 414 / MAFF 240422)</name>
    <name type="common">Cucumber anthracnose fungus</name>
    <name type="synonym">Colletotrichum lagenarium</name>
    <dbReference type="NCBI Taxonomy" id="1213857"/>
    <lineage>
        <taxon>Eukaryota</taxon>
        <taxon>Fungi</taxon>
        <taxon>Dikarya</taxon>
        <taxon>Ascomycota</taxon>
        <taxon>Pezizomycotina</taxon>
        <taxon>Sordariomycetes</taxon>
        <taxon>Hypocreomycetidae</taxon>
        <taxon>Glomerellales</taxon>
        <taxon>Glomerellaceae</taxon>
        <taxon>Colletotrichum</taxon>
        <taxon>Colletotrichum orbiculare species complex</taxon>
    </lineage>
</organism>
<evidence type="ECO:0000256" key="3">
    <source>
        <dbReference type="SAM" id="Phobius"/>
    </source>
</evidence>
<keyword evidence="5" id="KW-1185">Reference proteome</keyword>
<accession>A0A484G3U5</accession>
<feature type="transmembrane region" description="Helical" evidence="3">
    <location>
        <begin position="126"/>
        <end position="147"/>
    </location>
</feature>
<reference evidence="5" key="1">
    <citation type="journal article" date="2013" name="New Phytol.">
        <title>Comparative genomic and transcriptomic analyses reveal the hemibiotrophic stage shift of Colletotrichum fungi.</title>
        <authorList>
            <person name="Gan P."/>
            <person name="Ikeda K."/>
            <person name="Irieda H."/>
            <person name="Narusaka M."/>
            <person name="O'Connell R.J."/>
            <person name="Narusaka Y."/>
            <person name="Takano Y."/>
            <person name="Kubo Y."/>
            <person name="Shirasu K."/>
        </authorList>
    </citation>
    <scope>NUCLEOTIDE SEQUENCE [LARGE SCALE GENOMIC DNA]</scope>
    <source>
        <strain evidence="5">104-T / ATCC 96160 / CBS 514.97 / LARS 414 / MAFF 240422</strain>
    </source>
</reference>
<dbReference type="AlphaFoldDB" id="A0A484G3U5"/>
<evidence type="ECO:0000256" key="2">
    <source>
        <dbReference type="SAM" id="MobiDB-lite"/>
    </source>
</evidence>
<dbReference type="STRING" id="1213857.A0A484G3U5"/>
<dbReference type="GO" id="GO:0055070">
    <property type="term" value="P:copper ion homeostasis"/>
    <property type="evidence" value="ECO:0007669"/>
    <property type="project" value="TreeGrafter"/>
</dbReference>
<gene>
    <name evidence="4" type="primary">copA</name>
    <name evidence="4" type="ORF">Cob_v001791</name>
</gene>
<dbReference type="OrthoDB" id="158672at2759"/>
<keyword evidence="3" id="KW-1133">Transmembrane helix</keyword>
<dbReference type="Gene3D" id="3.40.50.1000">
    <property type="entry name" value="HAD superfamily/HAD-like"/>
    <property type="match status" value="1"/>
</dbReference>
<dbReference type="PANTHER" id="PTHR43520">
    <property type="entry name" value="ATP7, ISOFORM B"/>
    <property type="match status" value="1"/>
</dbReference>
<keyword evidence="3" id="KW-0472">Membrane</keyword>
<dbReference type="InterPro" id="IPR036412">
    <property type="entry name" value="HAD-like_sf"/>
</dbReference>
<name>A0A484G3U5_COLOR</name>
<dbReference type="Proteomes" id="UP000014480">
    <property type="component" value="Unassembled WGS sequence"/>
</dbReference>
<dbReference type="EMBL" id="AMCV02000002">
    <property type="protein sequence ID" value="TDZ25289.1"/>
    <property type="molecule type" value="Genomic_DNA"/>
</dbReference>
<feature type="transmembrane region" description="Helical" evidence="3">
    <location>
        <begin position="159"/>
        <end position="179"/>
    </location>
</feature>
<reference evidence="5" key="2">
    <citation type="journal article" date="2019" name="Mol. Plant Microbe Interact.">
        <title>Genome sequence resources for four phytopathogenic fungi from the Colletotrichum orbiculare species complex.</title>
        <authorList>
            <person name="Gan P."/>
            <person name="Tsushima A."/>
            <person name="Narusaka M."/>
            <person name="Narusaka Y."/>
            <person name="Takano Y."/>
            <person name="Kubo Y."/>
            <person name="Shirasu K."/>
        </authorList>
    </citation>
    <scope>GENOME REANNOTATION</scope>
    <source>
        <strain evidence="5">104-T / ATCC 96160 / CBS 514.97 / LARS 414 / MAFF 240422</strain>
    </source>
</reference>
<protein>
    <submittedName>
        <fullName evidence="4">Copper-importing P-type ATPase A</fullName>
    </submittedName>
</protein>
<comment type="caution">
    <text evidence="4">The sequence shown here is derived from an EMBL/GenBank/DDBJ whole genome shotgun (WGS) entry which is preliminary data.</text>
</comment>
<dbReference type="GO" id="GO:0016020">
    <property type="term" value="C:membrane"/>
    <property type="evidence" value="ECO:0007669"/>
    <property type="project" value="TreeGrafter"/>
</dbReference>
<dbReference type="InterPro" id="IPR023214">
    <property type="entry name" value="HAD_sf"/>
</dbReference>
<keyword evidence="1" id="KW-1278">Translocase</keyword>
<sequence>MISGDNAKTVQAVGAMAGIPADHIIAGVLPEQKADKIKYLQKSQVRPVSRLGIRTSSYRRPIVAMAGDGINDTRALAVADIGIDLGSGSDVAVSAAEFVLLNSKLLTLLTLLTVSRAVCRRAKLNFVWALVYHVAALPIAAGVLYHIKTGGNYTRLDPVWAALAMVLSSMSVIASSLLLRSRLPLHVLLPTHVDSCHMNFWPAPRRTGPSDRQACYGGPPRSPRSRATARLKRHCAESTGVRRRRTSRPIFTIEEASQRSI</sequence>
<keyword evidence="3" id="KW-0812">Transmembrane</keyword>